<accession>A0AAV2MYW3</accession>
<evidence type="ECO:0000313" key="2">
    <source>
        <dbReference type="Proteomes" id="UP001497644"/>
    </source>
</evidence>
<dbReference type="Proteomes" id="UP001497644">
    <property type="component" value="Unassembled WGS sequence"/>
</dbReference>
<gene>
    <name evidence="1" type="ORF">LPLAT_LOCUS6937</name>
</gene>
<sequence length="137" mass="14927">MVTCSSITFPPLQINDNITLSVPTVDRGPLDFNNILGVVTDTKNDVYQIGTKDGILKGWFPRIEIAKSSTNLITMADVPKNVLTLREAAAKQSASGGQGYKKCNCKIAKNQCQTNRCFKAKILCNSRCHSSSSCINK</sequence>
<name>A0AAV2MYW3_9HYME</name>
<comment type="caution">
    <text evidence="1">The sequence shown here is derived from an EMBL/GenBank/DDBJ whole genome shotgun (WGS) entry which is preliminary data.</text>
</comment>
<proteinExistence type="predicted"/>
<dbReference type="AlphaFoldDB" id="A0AAV2MYW3"/>
<organism evidence="1 2">
    <name type="scientific">Lasius platythorax</name>
    <dbReference type="NCBI Taxonomy" id="488582"/>
    <lineage>
        <taxon>Eukaryota</taxon>
        <taxon>Metazoa</taxon>
        <taxon>Ecdysozoa</taxon>
        <taxon>Arthropoda</taxon>
        <taxon>Hexapoda</taxon>
        <taxon>Insecta</taxon>
        <taxon>Pterygota</taxon>
        <taxon>Neoptera</taxon>
        <taxon>Endopterygota</taxon>
        <taxon>Hymenoptera</taxon>
        <taxon>Apocrita</taxon>
        <taxon>Aculeata</taxon>
        <taxon>Formicoidea</taxon>
        <taxon>Formicidae</taxon>
        <taxon>Formicinae</taxon>
        <taxon>Lasius</taxon>
        <taxon>Lasius</taxon>
    </lineage>
</organism>
<dbReference type="EMBL" id="CAXIPU020000470">
    <property type="protein sequence ID" value="CAL1672264.1"/>
    <property type="molecule type" value="Genomic_DNA"/>
</dbReference>
<reference evidence="1" key="1">
    <citation type="submission" date="2024-04" db="EMBL/GenBank/DDBJ databases">
        <authorList>
            <consortium name="Molecular Ecology Group"/>
        </authorList>
    </citation>
    <scope>NUCLEOTIDE SEQUENCE</scope>
</reference>
<evidence type="ECO:0000313" key="1">
    <source>
        <dbReference type="EMBL" id="CAL1672264.1"/>
    </source>
</evidence>
<protein>
    <submittedName>
        <fullName evidence="1">Uncharacterized protein</fullName>
    </submittedName>
</protein>
<keyword evidence="2" id="KW-1185">Reference proteome</keyword>